<dbReference type="GO" id="GO:0003676">
    <property type="term" value="F:nucleic acid binding"/>
    <property type="evidence" value="ECO:0007669"/>
    <property type="project" value="InterPro"/>
</dbReference>
<proteinExistence type="predicted"/>
<feature type="region of interest" description="Disordered" evidence="1">
    <location>
        <begin position="165"/>
        <end position="224"/>
    </location>
</feature>
<feature type="domain" description="DUF4283" evidence="3">
    <location>
        <begin position="1"/>
        <end position="57"/>
    </location>
</feature>
<dbReference type="PANTHER" id="PTHR31286:SF90">
    <property type="entry name" value="DUF4283 DOMAIN-CONTAINING PROTEIN"/>
    <property type="match status" value="1"/>
</dbReference>
<dbReference type="PANTHER" id="PTHR31286">
    <property type="entry name" value="GLYCINE-RICH CELL WALL STRUCTURAL PROTEIN 1.8-LIKE"/>
    <property type="match status" value="1"/>
</dbReference>
<dbReference type="InterPro" id="IPR040256">
    <property type="entry name" value="At4g02000-like"/>
</dbReference>
<dbReference type="InterPro" id="IPR001878">
    <property type="entry name" value="Znf_CCHC"/>
</dbReference>
<dbReference type="AlphaFoldDB" id="A0A817ATA5"/>
<gene>
    <name evidence="4" type="ORF">DARMORV10_A04P13350.1</name>
</gene>
<sequence length="244" mass="26779">MWGKGKRVEIHTNPLSYSMLVCIPSAYLKQKILKKTVWYIGDSMFHAVQWSSKASFTSPPLKSIQIWAHLTGVPLDICHEEGLSLVAGLVGDLKETDEFTKNLVSLTLSHVKVAVDLTKPLPSVVEFQRQSGEVVEVMVSYPWLPPTCSHCKELGHIAKNCLQLPPPTKQASKTSTKHASKTPKKSRNTAPSTKEVASSSRELNKETASCSDSMEVERSGDVPVDHVDPHALSASCLSLLHPFP</sequence>
<protein>
    <submittedName>
        <fullName evidence="4">(rape) hypothetical protein</fullName>
    </submittedName>
</protein>
<dbReference type="GO" id="GO:0008270">
    <property type="term" value="F:zinc ion binding"/>
    <property type="evidence" value="ECO:0007669"/>
    <property type="project" value="InterPro"/>
</dbReference>
<dbReference type="InterPro" id="IPR025558">
    <property type="entry name" value="DUF4283"/>
</dbReference>
<dbReference type="Pfam" id="PF00098">
    <property type="entry name" value="zf-CCHC"/>
    <property type="match status" value="1"/>
</dbReference>
<evidence type="ECO:0000259" key="3">
    <source>
        <dbReference type="Pfam" id="PF14111"/>
    </source>
</evidence>
<dbReference type="Pfam" id="PF14111">
    <property type="entry name" value="DUF4283"/>
    <property type="match status" value="1"/>
</dbReference>
<dbReference type="InterPro" id="IPR036875">
    <property type="entry name" value="Znf_CCHC_sf"/>
</dbReference>
<evidence type="ECO:0000313" key="4">
    <source>
        <dbReference type="EMBL" id="CAF2273781.1"/>
    </source>
</evidence>
<accession>A0A817ATA5</accession>
<organism evidence="4">
    <name type="scientific">Brassica napus</name>
    <name type="common">Rape</name>
    <dbReference type="NCBI Taxonomy" id="3708"/>
    <lineage>
        <taxon>Eukaryota</taxon>
        <taxon>Viridiplantae</taxon>
        <taxon>Streptophyta</taxon>
        <taxon>Embryophyta</taxon>
        <taxon>Tracheophyta</taxon>
        <taxon>Spermatophyta</taxon>
        <taxon>Magnoliopsida</taxon>
        <taxon>eudicotyledons</taxon>
        <taxon>Gunneridae</taxon>
        <taxon>Pentapetalae</taxon>
        <taxon>rosids</taxon>
        <taxon>malvids</taxon>
        <taxon>Brassicales</taxon>
        <taxon>Brassicaceae</taxon>
        <taxon>Brassiceae</taxon>
        <taxon>Brassica</taxon>
    </lineage>
</organism>
<dbReference type="EMBL" id="HG994358">
    <property type="protein sequence ID" value="CAF2273781.1"/>
    <property type="molecule type" value="Genomic_DNA"/>
</dbReference>
<feature type="compositionally biased region" description="Polar residues" evidence="1">
    <location>
        <begin position="188"/>
        <end position="212"/>
    </location>
</feature>
<feature type="domain" description="CCHC-type" evidence="2">
    <location>
        <begin position="147"/>
        <end position="161"/>
    </location>
</feature>
<evidence type="ECO:0000259" key="2">
    <source>
        <dbReference type="Pfam" id="PF00098"/>
    </source>
</evidence>
<reference evidence="4" key="1">
    <citation type="submission" date="2021-01" db="EMBL/GenBank/DDBJ databases">
        <authorList>
            <consortium name="Genoscope - CEA"/>
            <person name="William W."/>
        </authorList>
    </citation>
    <scope>NUCLEOTIDE SEQUENCE</scope>
</reference>
<name>A0A817ATA5_BRANA</name>
<feature type="compositionally biased region" description="Basic residues" evidence="1">
    <location>
        <begin position="175"/>
        <end position="187"/>
    </location>
</feature>
<evidence type="ECO:0000256" key="1">
    <source>
        <dbReference type="SAM" id="MobiDB-lite"/>
    </source>
</evidence>
<feature type="compositionally biased region" description="Basic and acidic residues" evidence="1">
    <location>
        <begin position="215"/>
        <end position="224"/>
    </location>
</feature>
<dbReference type="SUPFAM" id="SSF57756">
    <property type="entry name" value="Retrovirus zinc finger-like domains"/>
    <property type="match status" value="1"/>
</dbReference>
<dbReference type="Proteomes" id="UP001295469">
    <property type="component" value="Chromosome A04"/>
</dbReference>
<dbReference type="Gene3D" id="4.10.60.10">
    <property type="entry name" value="Zinc finger, CCHC-type"/>
    <property type="match status" value="1"/>
</dbReference>